<feature type="region of interest" description="Disordered" evidence="1">
    <location>
        <begin position="79"/>
        <end position="121"/>
    </location>
</feature>
<feature type="region of interest" description="Disordered" evidence="1">
    <location>
        <begin position="135"/>
        <end position="157"/>
    </location>
</feature>
<dbReference type="EMBL" id="BNBC01000030">
    <property type="protein sequence ID" value="GHE92464.1"/>
    <property type="molecule type" value="Genomic_DNA"/>
</dbReference>
<organism evidence="2 3">
    <name type="scientific">Streptomyces spiralis</name>
    <dbReference type="NCBI Taxonomy" id="66376"/>
    <lineage>
        <taxon>Bacteria</taxon>
        <taxon>Bacillati</taxon>
        <taxon>Actinomycetota</taxon>
        <taxon>Actinomycetes</taxon>
        <taxon>Kitasatosporales</taxon>
        <taxon>Streptomycetaceae</taxon>
        <taxon>Streptomyces</taxon>
    </lineage>
</organism>
<evidence type="ECO:0000256" key="1">
    <source>
        <dbReference type="SAM" id="MobiDB-lite"/>
    </source>
</evidence>
<evidence type="ECO:0000313" key="3">
    <source>
        <dbReference type="Proteomes" id="UP000641386"/>
    </source>
</evidence>
<name>A0A919DWN9_9ACTN</name>
<protein>
    <submittedName>
        <fullName evidence="2">Uncharacterized protein</fullName>
    </submittedName>
</protein>
<sequence>MRTDARTVRRRVCPQCGEEFTIDLGRKRKFCAAECRTASRRSEAHMETRPCPVCDNLFQAGKTVRTVYCSMVCRREAERRRDQALDEEQIDGSARRRHPHRRLGSGSPHHHRSVRPRSSPTWCQQPVTIIALPATPEAGRPTMPQHRNDVVPLRRTP</sequence>
<dbReference type="AlphaFoldDB" id="A0A919DWN9"/>
<evidence type="ECO:0000313" key="2">
    <source>
        <dbReference type="EMBL" id="GHE92464.1"/>
    </source>
</evidence>
<reference evidence="2" key="2">
    <citation type="submission" date="2020-09" db="EMBL/GenBank/DDBJ databases">
        <authorList>
            <person name="Sun Q."/>
            <person name="Ohkuma M."/>
        </authorList>
    </citation>
    <scope>NUCLEOTIDE SEQUENCE</scope>
    <source>
        <strain evidence="2">JCM 3302</strain>
    </source>
</reference>
<keyword evidence="3" id="KW-1185">Reference proteome</keyword>
<proteinExistence type="predicted"/>
<reference evidence="2" key="1">
    <citation type="journal article" date="2014" name="Int. J. Syst. Evol. Microbiol.">
        <title>Complete genome sequence of Corynebacterium casei LMG S-19264T (=DSM 44701T), isolated from a smear-ripened cheese.</title>
        <authorList>
            <consortium name="US DOE Joint Genome Institute (JGI-PGF)"/>
            <person name="Walter F."/>
            <person name="Albersmeier A."/>
            <person name="Kalinowski J."/>
            <person name="Ruckert C."/>
        </authorList>
    </citation>
    <scope>NUCLEOTIDE SEQUENCE</scope>
    <source>
        <strain evidence="2">JCM 3302</strain>
    </source>
</reference>
<comment type="caution">
    <text evidence="2">The sequence shown here is derived from an EMBL/GenBank/DDBJ whole genome shotgun (WGS) entry which is preliminary data.</text>
</comment>
<gene>
    <name evidence="2" type="ORF">GCM10014715_56120</name>
</gene>
<dbReference type="Proteomes" id="UP000641386">
    <property type="component" value="Unassembled WGS sequence"/>
</dbReference>
<feature type="compositionally biased region" description="Basic residues" evidence="1">
    <location>
        <begin position="95"/>
        <end position="115"/>
    </location>
</feature>
<accession>A0A919DWN9</accession>